<keyword evidence="3 7" id="KW-0732">Signal</keyword>
<evidence type="ECO:0000313" key="10">
    <source>
        <dbReference type="EMBL" id="EIK80290.1"/>
    </source>
</evidence>
<dbReference type="Proteomes" id="UP000005936">
    <property type="component" value="Unassembled WGS sequence"/>
</dbReference>
<dbReference type="InterPro" id="IPR013783">
    <property type="entry name" value="Ig-like_fold"/>
</dbReference>
<evidence type="ECO:0000259" key="9">
    <source>
        <dbReference type="Pfam" id="PF17802"/>
    </source>
</evidence>
<name>I4LTK0_GARVA</name>
<feature type="compositionally biased region" description="Polar residues" evidence="5">
    <location>
        <begin position="381"/>
        <end position="397"/>
    </location>
</feature>
<evidence type="ECO:0000313" key="11">
    <source>
        <dbReference type="Proteomes" id="UP000005936"/>
    </source>
</evidence>
<gene>
    <name evidence="10" type="ORF">CGSMWGv55152_04162</name>
</gene>
<feature type="domain" description="SpaA-like prealbumin fold" evidence="9">
    <location>
        <begin position="409"/>
        <end position="530"/>
    </location>
</feature>
<comment type="caution">
    <text evidence="10">The sequence shown here is derived from an EMBL/GenBank/DDBJ whole genome shotgun (WGS) entry which is preliminary data.</text>
</comment>
<dbReference type="EMBL" id="ADEQ01000010">
    <property type="protein sequence ID" value="EIK80290.1"/>
    <property type="molecule type" value="Genomic_DNA"/>
</dbReference>
<dbReference type="Gene3D" id="2.60.40.10">
    <property type="entry name" value="Immunoglobulins"/>
    <property type="match status" value="2"/>
</dbReference>
<keyword evidence="6" id="KW-1133">Transmembrane helix</keyword>
<keyword evidence="6" id="KW-0812">Transmembrane</keyword>
<feature type="domain" description="Gram-positive cocci surface proteins LPxTG" evidence="8">
    <location>
        <begin position="545"/>
        <end position="579"/>
    </location>
</feature>
<dbReference type="GO" id="GO:0005975">
    <property type="term" value="P:carbohydrate metabolic process"/>
    <property type="evidence" value="ECO:0007669"/>
    <property type="project" value="UniProtKB-ARBA"/>
</dbReference>
<evidence type="ECO:0000256" key="2">
    <source>
        <dbReference type="ARBA" id="ARBA00022525"/>
    </source>
</evidence>
<feature type="region of interest" description="Disordered" evidence="5">
    <location>
        <begin position="381"/>
        <end position="400"/>
    </location>
</feature>
<evidence type="ECO:0000256" key="5">
    <source>
        <dbReference type="SAM" id="MobiDB-lite"/>
    </source>
</evidence>
<dbReference type="AlphaFoldDB" id="I4LTK0"/>
<evidence type="ECO:0000256" key="4">
    <source>
        <dbReference type="ARBA" id="ARBA00023088"/>
    </source>
</evidence>
<feature type="transmembrane region" description="Helical" evidence="6">
    <location>
        <begin position="549"/>
        <end position="572"/>
    </location>
</feature>
<evidence type="ECO:0000256" key="1">
    <source>
        <dbReference type="ARBA" id="ARBA00022512"/>
    </source>
</evidence>
<dbReference type="Pfam" id="PF17802">
    <property type="entry name" value="SpaA"/>
    <property type="match status" value="2"/>
</dbReference>
<proteinExistence type="predicted"/>
<keyword evidence="2" id="KW-0964">Secreted</keyword>
<dbReference type="NCBIfam" id="TIGR01167">
    <property type="entry name" value="LPXTG_anchor"/>
    <property type="match status" value="1"/>
</dbReference>
<dbReference type="RefSeq" id="WP_004122211.1">
    <property type="nucleotide sequence ID" value="NZ_ADEQ01000010.1"/>
</dbReference>
<dbReference type="PATRIC" id="fig|698955.3.peg.820"/>
<feature type="signal peptide" evidence="7">
    <location>
        <begin position="1"/>
        <end position="35"/>
    </location>
</feature>
<feature type="domain" description="SpaA-like prealbumin fold" evidence="9">
    <location>
        <begin position="93"/>
        <end position="195"/>
    </location>
</feature>
<sequence length="583" mass="62094">MNKFTKQCVAAVASLAMAGTLCVAGAVVAGSSAWADQTTPSVDKTVTAGKTGLSNDSQTGDYKKAPWLTGAPTSGTITVYKWKDETDNSSNQLKKTPVKGAGFTITKIKSIGGTDLDLTKYDSWTNIAKNVDALNKNTITNATADNTFTALSGDTNDNGVIRFTNLPLGLYKIQETKVPKGYSAAETKPFYMTLPMIQQVTKSGSTDKETKYNYAPFVDPKNVDISKSVKKEKNTTNTVGAGDTINYTITSNLDKVKKTAQDQALTADDFKGYSVFDLAPDNYFTAYDHTVVSTVKVGTTELDYGTNKDYTVDNNDKVAATSGADADVARTKIKIVFTESGRGKLAAAANASVGTAAKVTVDLNFTLAASTVLLKNSITNKAGNIPSHQDGSTPSENISEDKPKVDFATFKIKKVSSKDENEALGGAKFRLFAVKAKAEACTNAIKEGKNGNELNTACVTPSSAGFSEKETASETKDTKVKGETEAYSVKRGEEFYVVETSAPTGYIRNPNVLSVKLNDNESEKTLSVENLPDSGNDGKSWLFNLPKTGAAGVIIFALIGLGLVGSGMFVFLKNRKKEEEQAA</sequence>
<dbReference type="InterPro" id="IPR048052">
    <property type="entry name" value="FM1-like"/>
</dbReference>
<dbReference type="InterPro" id="IPR019931">
    <property type="entry name" value="LPXTG_anchor"/>
</dbReference>
<dbReference type="NCBIfam" id="NF033902">
    <property type="entry name" value="iso_D2_wall_anc"/>
    <property type="match status" value="1"/>
</dbReference>
<organism evidence="10 11">
    <name type="scientific">Gardnerella vaginalis 55152</name>
    <dbReference type="NCBI Taxonomy" id="698955"/>
    <lineage>
        <taxon>Bacteria</taxon>
        <taxon>Bacillati</taxon>
        <taxon>Actinomycetota</taxon>
        <taxon>Actinomycetes</taxon>
        <taxon>Bifidobacteriales</taxon>
        <taxon>Bifidobacteriaceae</taxon>
        <taxon>Gardnerella</taxon>
    </lineage>
</organism>
<evidence type="ECO:0000259" key="8">
    <source>
        <dbReference type="Pfam" id="PF00746"/>
    </source>
</evidence>
<feature type="chain" id="PRO_5003693388" evidence="7">
    <location>
        <begin position="36"/>
        <end position="583"/>
    </location>
</feature>
<dbReference type="Gene3D" id="2.60.40.740">
    <property type="match status" value="1"/>
</dbReference>
<dbReference type="InterPro" id="IPR041033">
    <property type="entry name" value="SpaA_PFL_dom_1"/>
</dbReference>
<keyword evidence="1" id="KW-0134">Cell wall</keyword>
<evidence type="ECO:0000256" key="7">
    <source>
        <dbReference type="SAM" id="SignalP"/>
    </source>
</evidence>
<protein>
    <submittedName>
        <fullName evidence="10">Putative surface-anchored protein</fullName>
    </submittedName>
</protein>
<evidence type="ECO:0000256" key="6">
    <source>
        <dbReference type="SAM" id="Phobius"/>
    </source>
</evidence>
<dbReference type="Pfam" id="PF00746">
    <property type="entry name" value="Gram_pos_anchor"/>
    <property type="match status" value="1"/>
</dbReference>
<keyword evidence="6" id="KW-0472">Membrane</keyword>
<keyword evidence="4" id="KW-0572">Peptidoglycan-anchor</keyword>
<evidence type="ECO:0000256" key="3">
    <source>
        <dbReference type="ARBA" id="ARBA00022729"/>
    </source>
</evidence>
<accession>I4LTK0</accession>
<reference evidence="10 11" key="1">
    <citation type="journal article" date="2012" name="J. Bacteriol.">
        <title>Comparative Genomic Analyses of 17 Clinical Isolates of Gardnerella vaginalis Provide Evidence of Multiple Genetically Isolated Clades Consistent with Subspeciation into Genovars.</title>
        <authorList>
            <person name="Ahmed A."/>
            <person name="Earl J."/>
            <person name="Retchless A."/>
            <person name="Hillier S."/>
            <person name="Rabe L."/>
            <person name="Cherpes T."/>
            <person name="Powell E."/>
            <person name="Janto B."/>
            <person name="Eutsey R."/>
            <person name="Hiller N.L."/>
            <person name="Boissy R."/>
            <person name="Dahlgreen M."/>
            <person name="Hall B."/>
            <person name="Costerton J."/>
            <person name="Post J.C."/>
            <person name="Hu F."/>
            <person name="Ehrlich G."/>
        </authorList>
    </citation>
    <scope>NUCLEOTIDE SEQUENCE [LARGE SCALE GENOMIC DNA]</scope>
    <source>
        <strain evidence="10 11">55152</strain>
    </source>
</reference>